<dbReference type="EMBL" id="BPUB01000001">
    <property type="protein sequence ID" value="GJG57954.1"/>
    <property type="molecule type" value="Genomic_DNA"/>
</dbReference>
<dbReference type="Proteomes" id="UP000825483">
    <property type="component" value="Unassembled WGS sequence"/>
</dbReference>
<name>A0A9R1C8H5_9BACT</name>
<evidence type="ECO:0000313" key="2">
    <source>
        <dbReference type="Proteomes" id="UP000825483"/>
    </source>
</evidence>
<reference evidence="1" key="1">
    <citation type="journal article" date="2022" name="Int. J. Syst. Evol. Microbiol.">
        <title>Prevotella lacticifex sp. nov., isolated from the rumen of cows.</title>
        <authorList>
            <person name="Shinkai T."/>
            <person name="Ikeyama N."/>
            <person name="Kumagai M."/>
            <person name="Ohmori H."/>
            <person name="Sakamoto M."/>
            <person name="Ohkuma M."/>
            <person name="Mitsumori M."/>
        </authorList>
    </citation>
    <scope>NUCLEOTIDE SEQUENCE</scope>
    <source>
        <strain evidence="1">R5076</strain>
    </source>
</reference>
<protein>
    <submittedName>
        <fullName evidence="1">Uncharacterized protein</fullName>
    </submittedName>
</protein>
<organism evidence="1 2">
    <name type="scientific">Prevotella lacticifex</name>
    <dbReference type="NCBI Taxonomy" id="2854755"/>
    <lineage>
        <taxon>Bacteria</taxon>
        <taxon>Pseudomonadati</taxon>
        <taxon>Bacteroidota</taxon>
        <taxon>Bacteroidia</taxon>
        <taxon>Bacteroidales</taxon>
        <taxon>Prevotellaceae</taxon>
        <taxon>Prevotella</taxon>
    </lineage>
</organism>
<sequence>MLTKEDILDNVESYTSEELADYIKSNLVTLDELKMTGSLSPARRREIEGFVKNSEDDDWKKTQQINTIEAYQQYLDTYQSGKYRNEARNKKSELQSEAQVADAESEWELVNKDRLHDLKLYRDSHPSDDPHMSECKKLIFNLQASSYAGPGIIVLSNKITEIDTSTKVLDKPAVKAQAIKEALNSGRASKKDILNRIQKDHNWLDHTTLYKLMVDDQLIDFDDLNSIGIDSRFFSCLGSADNNILTFNAKALTEIDLPCTEVYFWGIPSSGKTCALGGILSVANSGHVARTMAMDKNCQGYAYMNRLADLFKSDKATNLPPSTGFTQTYAMSFDLVDQRGKTHPITLIDLAGELFKAMYWHDADPSKLTDEQSKHLETVTNILKNNRSDNRKIHFFVIEYGAENRLYDGFPQNVYLNGALQYIDGTGILDNDTDGIYVLLSKSDKAERDGLNSLEDIKEYIGKGYANFYNGLVNLCQKYEINGGHVDIIPFTLGEVCFKDFCLFDDYDSSEVVNLILERSYTLDTGKIGKLKNIFRS</sequence>
<dbReference type="GeneID" id="72468859"/>
<dbReference type="AlphaFoldDB" id="A0A9R1C8H5"/>
<accession>A0A9R1C8H5</accession>
<dbReference type="RefSeq" id="WP_223930147.1">
    <property type="nucleotide sequence ID" value="NZ_BPTU01000004.1"/>
</dbReference>
<comment type="caution">
    <text evidence="1">The sequence shown here is derived from an EMBL/GenBank/DDBJ whole genome shotgun (WGS) entry which is preliminary data.</text>
</comment>
<keyword evidence="2" id="KW-1185">Reference proteome</keyword>
<evidence type="ECO:0000313" key="1">
    <source>
        <dbReference type="EMBL" id="GJG57954.1"/>
    </source>
</evidence>
<gene>
    <name evidence="1" type="ORF">PRLR5076_08050</name>
</gene>
<proteinExistence type="predicted"/>